<feature type="transmembrane region" description="Helical" evidence="13">
    <location>
        <begin position="20"/>
        <end position="41"/>
    </location>
</feature>
<keyword evidence="5 12" id="KW-0813">Transport</keyword>
<evidence type="ECO:0000313" key="14">
    <source>
        <dbReference type="EMBL" id="MDQ7248499.1"/>
    </source>
</evidence>
<dbReference type="RefSeq" id="WP_379955979.1">
    <property type="nucleotide sequence ID" value="NZ_JAUYVI010000004.1"/>
</dbReference>
<keyword evidence="8 13" id="KW-0812">Transmembrane</keyword>
<evidence type="ECO:0000256" key="1">
    <source>
        <dbReference type="ARBA" id="ARBA00002442"/>
    </source>
</evidence>
<evidence type="ECO:0000256" key="2">
    <source>
        <dbReference type="ARBA" id="ARBA00004429"/>
    </source>
</evidence>
<feature type="transmembrane region" description="Helical" evidence="13">
    <location>
        <begin position="193"/>
        <end position="216"/>
    </location>
</feature>
<evidence type="ECO:0000256" key="8">
    <source>
        <dbReference type="ARBA" id="ARBA00022692"/>
    </source>
</evidence>
<protein>
    <recommendedName>
        <fullName evidence="4 12">Heme exporter protein B</fullName>
    </recommendedName>
</protein>
<evidence type="ECO:0000256" key="12">
    <source>
        <dbReference type="PIRNR" id="PIRNR002764"/>
    </source>
</evidence>
<dbReference type="Proteomes" id="UP001230156">
    <property type="component" value="Unassembled WGS sequence"/>
</dbReference>
<feature type="transmembrane region" description="Helical" evidence="13">
    <location>
        <begin position="160"/>
        <end position="181"/>
    </location>
</feature>
<sequence>MSAFIALLRRELRLGLRQGIDALVVVLFFLVAGAIFPFAVGPEPERLSRLAGGVALAMAALAALLSLDRLYQSDHEDGSLDQILLSPLPLELVTVAKSLAHWLLTGLPLLLAAPVLAMMLRLPIEGHIPLLLSLALSTPILSLLGGLGAALTLGARRSGVLLTFLVMPLYVPALILGAAGLDASLTGAGGTAHWLILAGLDVAALALCPWATAAALREVSP</sequence>
<keyword evidence="7 12" id="KW-0997">Cell inner membrane</keyword>
<dbReference type="PANTHER" id="PTHR30070">
    <property type="entry name" value="HEME EXPORTER PROTEIN B"/>
    <property type="match status" value="1"/>
</dbReference>
<name>A0ABU0YLA1_9PROT</name>
<dbReference type="NCBIfam" id="TIGR01190">
    <property type="entry name" value="ccmB"/>
    <property type="match status" value="1"/>
</dbReference>
<evidence type="ECO:0000313" key="15">
    <source>
        <dbReference type="Proteomes" id="UP001230156"/>
    </source>
</evidence>
<evidence type="ECO:0000256" key="9">
    <source>
        <dbReference type="ARBA" id="ARBA00022748"/>
    </source>
</evidence>
<feature type="transmembrane region" description="Helical" evidence="13">
    <location>
        <begin position="102"/>
        <end position="124"/>
    </location>
</feature>
<comment type="caution">
    <text evidence="14">The sequence shown here is derived from an EMBL/GenBank/DDBJ whole genome shotgun (WGS) entry which is preliminary data.</text>
</comment>
<accession>A0ABU0YLA1</accession>
<keyword evidence="9 12" id="KW-0201">Cytochrome c-type biogenesis</keyword>
<dbReference type="InterPro" id="IPR003544">
    <property type="entry name" value="Cyt_c_biogenesis_CcmB"/>
</dbReference>
<dbReference type="PRINTS" id="PR01414">
    <property type="entry name" value="CCMBBIOGNSIS"/>
</dbReference>
<evidence type="ECO:0000256" key="13">
    <source>
        <dbReference type="SAM" id="Phobius"/>
    </source>
</evidence>
<keyword evidence="6 12" id="KW-1003">Cell membrane</keyword>
<keyword evidence="10 13" id="KW-1133">Transmembrane helix</keyword>
<feature type="transmembrane region" description="Helical" evidence="13">
    <location>
        <begin position="130"/>
        <end position="153"/>
    </location>
</feature>
<keyword evidence="11 12" id="KW-0472">Membrane</keyword>
<evidence type="ECO:0000256" key="7">
    <source>
        <dbReference type="ARBA" id="ARBA00022519"/>
    </source>
</evidence>
<evidence type="ECO:0000256" key="6">
    <source>
        <dbReference type="ARBA" id="ARBA00022475"/>
    </source>
</evidence>
<evidence type="ECO:0000256" key="11">
    <source>
        <dbReference type="ARBA" id="ARBA00023136"/>
    </source>
</evidence>
<gene>
    <name evidence="14" type="primary">ccmB</name>
    <name evidence="14" type="ORF">Q8A70_12515</name>
</gene>
<comment type="similarity">
    <text evidence="3 12">Belongs to the CcmB/CycW/HelB family.</text>
</comment>
<comment type="subcellular location">
    <subcellularLocation>
        <location evidence="2">Cell inner membrane</location>
        <topology evidence="2">Multi-pass membrane protein</topology>
    </subcellularLocation>
</comment>
<proteinExistence type="inferred from homology"/>
<dbReference type="Pfam" id="PF03379">
    <property type="entry name" value="CcmB"/>
    <property type="match status" value="1"/>
</dbReference>
<organism evidence="14 15">
    <name type="scientific">Dongia sedimenti</name>
    <dbReference type="NCBI Taxonomy" id="3064282"/>
    <lineage>
        <taxon>Bacteria</taxon>
        <taxon>Pseudomonadati</taxon>
        <taxon>Pseudomonadota</taxon>
        <taxon>Alphaproteobacteria</taxon>
        <taxon>Rhodospirillales</taxon>
        <taxon>Dongiaceae</taxon>
        <taxon>Dongia</taxon>
    </lineage>
</organism>
<evidence type="ECO:0000256" key="4">
    <source>
        <dbReference type="ARBA" id="ARBA00016452"/>
    </source>
</evidence>
<feature type="transmembrane region" description="Helical" evidence="13">
    <location>
        <begin position="47"/>
        <end position="67"/>
    </location>
</feature>
<evidence type="ECO:0000256" key="3">
    <source>
        <dbReference type="ARBA" id="ARBA00010544"/>
    </source>
</evidence>
<dbReference type="EMBL" id="JAUYVI010000004">
    <property type="protein sequence ID" value="MDQ7248499.1"/>
    <property type="molecule type" value="Genomic_DNA"/>
</dbReference>
<dbReference type="InterPro" id="IPR026031">
    <property type="entry name" value="Cyt_c_CcmB_bac"/>
</dbReference>
<comment type="function">
    <text evidence="1 12">Required for the export of heme to the periplasm for the biogenesis of c-type cytochromes.</text>
</comment>
<evidence type="ECO:0000256" key="5">
    <source>
        <dbReference type="ARBA" id="ARBA00022448"/>
    </source>
</evidence>
<reference evidence="15" key="1">
    <citation type="submission" date="2023-08" db="EMBL/GenBank/DDBJ databases">
        <title>Rhodospirillaceae gen. nov., a novel taxon isolated from the Yangtze River Yuezi River estuary sludge.</title>
        <authorList>
            <person name="Ruan L."/>
        </authorList>
    </citation>
    <scope>NUCLEOTIDE SEQUENCE [LARGE SCALE GENOMIC DNA]</scope>
    <source>
        <strain evidence="15">R-7</strain>
    </source>
</reference>
<dbReference type="PANTHER" id="PTHR30070:SF1">
    <property type="entry name" value="CYTOCHROME C BIOGENESIS B-RELATED"/>
    <property type="match status" value="1"/>
</dbReference>
<dbReference type="PIRSF" id="PIRSF002764">
    <property type="entry name" value="CcmB"/>
    <property type="match status" value="1"/>
</dbReference>
<keyword evidence="15" id="KW-1185">Reference proteome</keyword>
<evidence type="ECO:0000256" key="10">
    <source>
        <dbReference type="ARBA" id="ARBA00022989"/>
    </source>
</evidence>